<sequence length="96" mass="10333">MIEAVGVDAQRPAHGPAPEALREQAEQFDHERQEAAPERNPDGETRVPGDAPTLAARGAMQLAAQAGTVGTVGVYPPQVQHYPFREAFRAALTPHR</sequence>
<dbReference type="EMBL" id="BAAAZX010000010">
    <property type="protein sequence ID" value="GAA3997820.1"/>
    <property type="molecule type" value="Genomic_DNA"/>
</dbReference>
<comment type="caution">
    <text evidence="2">The sequence shown here is derived from an EMBL/GenBank/DDBJ whole genome shotgun (WGS) entry which is preliminary data.</text>
</comment>
<feature type="compositionally biased region" description="Basic and acidic residues" evidence="1">
    <location>
        <begin position="20"/>
        <end position="47"/>
    </location>
</feature>
<dbReference type="RefSeq" id="WP_345564846.1">
    <property type="nucleotide sequence ID" value="NZ_BAAAZX010000010.1"/>
</dbReference>
<evidence type="ECO:0000313" key="3">
    <source>
        <dbReference type="Proteomes" id="UP001500456"/>
    </source>
</evidence>
<dbReference type="Proteomes" id="UP001500456">
    <property type="component" value="Unassembled WGS sequence"/>
</dbReference>
<evidence type="ECO:0000313" key="2">
    <source>
        <dbReference type="EMBL" id="GAA3997820.1"/>
    </source>
</evidence>
<reference evidence="3" key="1">
    <citation type="journal article" date="2019" name="Int. J. Syst. Evol. Microbiol.">
        <title>The Global Catalogue of Microorganisms (GCM) 10K type strain sequencing project: providing services to taxonomists for standard genome sequencing and annotation.</title>
        <authorList>
            <consortium name="The Broad Institute Genomics Platform"/>
            <consortium name="The Broad Institute Genome Sequencing Center for Infectious Disease"/>
            <person name="Wu L."/>
            <person name="Ma J."/>
        </authorList>
    </citation>
    <scope>NUCLEOTIDE SEQUENCE [LARGE SCALE GENOMIC DNA]</scope>
    <source>
        <strain evidence="3">JCM 16924</strain>
    </source>
</reference>
<organism evidence="2 3">
    <name type="scientific">Streptomyces plumbiresistens</name>
    <dbReference type="NCBI Taxonomy" id="511811"/>
    <lineage>
        <taxon>Bacteria</taxon>
        <taxon>Bacillati</taxon>
        <taxon>Actinomycetota</taxon>
        <taxon>Actinomycetes</taxon>
        <taxon>Kitasatosporales</taxon>
        <taxon>Streptomycetaceae</taxon>
        <taxon>Streptomyces</taxon>
    </lineage>
</organism>
<feature type="region of interest" description="Disordered" evidence="1">
    <location>
        <begin position="1"/>
        <end position="54"/>
    </location>
</feature>
<evidence type="ECO:0000256" key="1">
    <source>
        <dbReference type="SAM" id="MobiDB-lite"/>
    </source>
</evidence>
<accession>A0ABP7RI33</accession>
<keyword evidence="3" id="KW-1185">Reference proteome</keyword>
<protein>
    <submittedName>
        <fullName evidence="2">Uncharacterized protein</fullName>
    </submittedName>
</protein>
<gene>
    <name evidence="2" type="ORF">GCM10022232_38750</name>
</gene>
<name>A0ABP7RI33_9ACTN</name>
<proteinExistence type="predicted"/>